<feature type="region of interest" description="Disordered" evidence="1">
    <location>
        <begin position="154"/>
        <end position="189"/>
    </location>
</feature>
<feature type="compositionally biased region" description="Pro residues" evidence="1">
    <location>
        <begin position="449"/>
        <end position="460"/>
    </location>
</feature>
<dbReference type="RefSeq" id="XP_007864710.1">
    <property type="nucleotide sequence ID" value="XM_007866519.1"/>
</dbReference>
<feature type="region of interest" description="Disordered" evidence="1">
    <location>
        <begin position="62"/>
        <end position="81"/>
    </location>
</feature>
<evidence type="ECO:0000256" key="1">
    <source>
        <dbReference type="SAM" id="MobiDB-lite"/>
    </source>
</evidence>
<feature type="compositionally biased region" description="Polar residues" evidence="1">
    <location>
        <begin position="529"/>
        <end position="541"/>
    </location>
</feature>
<feature type="compositionally biased region" description="Polar residues" evidence="1">
    <location>
        <begin position="469"/>
        <end position="479"/>
    </location>
</feature>
<proteinExistence type="predicted"/>
<feature type="compositionally biased region" description="Basic and acidic residues" evidence="1">
    <location>
        <begin position="159"/>
        <end position="189"/>
    </location>
</feature>
<dbReference type="eggNOG" id="ENOG502SQ6Z">
    <property type="taxonomic scope" value="Eukaryota"/>
</dbReference>
<sequence length="778" mass="83833">MDDSDTPPSPLSKLPRIDSLDRLRRVATGRARERTSKDYAGLSARDLARMLIKEQKLNQTLEASNSSLTSQLTLESERADTAERRSRDLLLKVKVLNEEKLVAQREAAAAKEELRLYKAQLHNAQQEIFRAQAVLDELEQARVSAEDSAAKARTRARKLREESMVERARQEGRMEGYQEGLRSGRDAGFEDGRFVGYDEGRELSQRAFESALGDALEEETPAALGSIRNLPDPGPDPERESEPMPMPAPPPQPRPPTQYYRRPGSPSRTPVPDPRPPMSPRHPENPIPPDNYIPTVSPHDSRIRLPPPHEMSRTPGTPAPPLPPEPEEIRYIPPPATPSAPTFAQTRHGRSESLTQSRPPRVRRRSSPDSQSTTISQFGLVNESPQHTNMPEPVVMPQPQARETGPGYLRERKDSGLSVIPEVLSGATSPAPSYINRTPEGTQYMPTPMTVPAPQPPPPTSSFQPPTSNYQQSRNSQSTSSEEAGRQSRASRRSSTRRSATPAQAEPARNSVSSGNSVPDITIVPPSRPASNRSLQSQARNLLSPRDAAESRPLPPIADDEPPAPPSYASARPMPGATPVSMGPIVLPNGQLFTPTEVIPTPAAGNASLPSGPGNTVPFPSGSGSGMPPPAVYMMHEDQGLAEGEKPVIPEGYSAAGRLPGTRRDSSSTSTTTDTQSSGFSNDTLSTPPPRGKKGKAAKKSRASTSTSGYTAAGVPLPPSTIGSSTPHTTTSFYAQTPGRGWGANANTNAGMTPKAGNRPLSYVTDRSLGMNGFMRTN</sequence>
<feature type="region of interest" description="Disordered" evidence="1">
    <location>
        <begin position="597"/>
        <end position="625"/>
    </location>
</feature>
<protein>
    <submittedName>
        <fullName evidence="2">Uncharacterized protein</fullName>
    </submittedName>
</protein>
<evidence type="ECO:0000313" key="2">
    <source>
        <dbReference type="EMBL" id="EPQ57653.1"/>
    </source>
</evidence>
<dbReference type="OMA" id="IMIPPPA"/>
<organism evidence="2 3">
    <name type="scientific">Gloeophyllum trabeum (strain ATCC 11539 / FP-39264 / Madison 617)</name>
    <name type="common">Brown rot fungus</name>
    <dbReference type="NCBI Taxonomy" id="670483"/>
    <lineage>
        <taxon>Eukaryota</taxon>
        <taxon>Fungi</taxon>
        <taxon>Dikarya</taxon>
        <taxon>Basidiomycota</taxon>
        <taxon>Agaricomycotina</taxon>
        <taxon>Agaricomycetes</taxon>
        <taxon>Gloeophyllales</taxon>
        <taxon>Gloeophyllaceae</taxon>
        <taxon>Gloeophyllum</taxon>
    </lineage>
</organism>
<reference evidence="2 3" key="1">
    <citation type="journal article" date="2012" name="Science">
        <title>The Paleozoic origin of enzymatic lignin decomposition reconstructed from 31 fungal genomes.</title>
        <authorList>
            <person name="Floudas D."/>
            <person name="Binder M."/>
            <person name="Riley R."/>
            <person name="Barry K."/>
            <person name="Blanchette R.A."/>
            <person name="Henrissat B."/>
            <person name="Martinez A.T."/>
            <person name="Otillar R."/>
            <person name="Spatafora J.W."/>
            <person name="Yadav J.S."/>
            <person name="Aerts A."/>
            <person name="Benoit I."/>
            <person name="Boyd A."/>
            <person name="Carlson A."/>
            <person name="Copeland A."/>
            <person name="Coutinho P.M."/>
            <person name="de Vries R.P."/>
            <person name="Ferreira P."/>
            <person name="Findley K."/>
            <person name="Foster B."/>
            <person name="Gaskell J."/>
            <person name="Glotzer D."/>
            <person name="Gorecki P."/>
            <person name="Heitman J."/>
            <person name="Hesse C."/>
            <person name="Hori C."/>
            <person name="Igarashi K."/>
            <person name="Jurgens J.A."/>
            <person name="Kallen N."/>
            <person name="Kersten P."/>
            <person name="Kohler A."/>
            <person name="Kuees U."/>
            <person name="Kumar T.K.A."/>
            <person name="Kuo A."/>
            <person name="LaButti K."/>
            <person name="Larrondo L.F."/>
            <person name="Lindquist E."/>
            <person name="Ling A."/>
            <person name="Lombard V."/>
            <person name="Lucas S."/>
            <person name="Lundell T."/>
            <person name="Martin R."/>
            <person name="McLaughlin D.J."/>
            <person name="Morgenstern I."/>
            <person name="Morin E."/>
            <person name="Murat C."/>
            <person name="Nagy L.G."/>
            <person name="Nolan M."/>
            <person name="Ohm R.A."/>
            <person name="Patyshakuliyeva A."/>
            <person name="Rokas A."/>
            <person name="Ruiz-Duenas F.J."/>
            <person name="Sabat G."/>
            <person name="Salamov A."/>
            <person name="Samejima M."/>
            <person name="Schmutz J."/>
            <person name="Slot J.C."/>
            <person name="St John F."/>
            <person name="Stenlid J."/>
            <person name="Sun H."/>
            <person name="Sun S."/>
            <person name="Syed K."/>
            <person name="Tsang A."/>
            <person name="Wiebenga A."/>
            <person name="Young D."/>
            <person name="Pisabarro A."/>
            <person name="Eastwood D.C."/>
            <person name="Martin F."/>
            <person name="Cullen D."/>
            <person name="Grigoriev I.V."/>
            <person name="Hibbett D.S."/>
        </authorList>
    </citation>
    <scope>NUCLEOTIDE SEQUENCE [LARGE SCALE GENOMIC DNA]</scope>
    <source>
        <strain evidence="2 3">ATCC 11539</strain>
    </source>
</reference>
<feature type="region of interest" description="Disordered" evidence="1">
    <location>
        <begin position="651"/>
        <end position="733"/>
    </location>
</feature>
<dbReference type="OrthoDB" id="3268221at2759"/>
<dbReference type="KEGG" id="gtr:GLOTRDRAFT_137914"/>
<evidence type="ECO:0000313" key="3">
    <source>
        <dbReference type="Proteomes" id="UP000030669"/>
    </source>
</evidence>
<feature type="compositionally biased region" description="Low complexity" evidence="1">
    <location>
        <begin position="257"/>
        <end position="268"/>
    </location>
</feature>
<name>S7QEC1_GLOTA</name>
<dbReference type="STRING" id="670483.S7QEC1"/>
<gene>
    <name evidence="2" type="ORF">GLOTRDRAFT_137914</name>
</gene>
<feature type="compositionally biased region" description="Basic residues" evidence="1">
    <location>
        <begin position="691"/>
        <end position="702"/>
    </location>
</feature>
<feature type="compositionally biased region" description="Low complexity" evidence="1">
    <location>
        <begin position="64"/>
        <end position="74"/>
    </location>
</feature>
<feature type="compositionally biased region" description="Polar residues" evidence="1">
    <location>
        <begin position="510"/>
        <end position="519"/>
    </location>
</feature>
<accession>S7QEC1</accession>
<dbReference type="Proteomes" id="UP000030669">
    <property type="component" value="Unassembled WGS sequence"/>
</dbReference>
<feature type="compositionally biased region" description="Polar residues" evidence="1">
    <location>
        <begin position="426"/>
        <end position="445"/>
    </location>
</feature>
<dbReference type="AlphaFoldDB" id="S7QEC1"/>
<feature type="compositionally biased region" description="Pro residues" evidence="1">
    <location>
        <begin position="269"/>
        <end position="291"/>
    </location>
</feature>
<feature type="compositionally biased region" description="Polar residues" evidence="1">
    <location>
        <begin position="721"/>
        <end position="733"/>
    </location>
</feature>
<feature type="region of interest" description="Disordered" evidence="1">
    <location>
        <begin position="220"/>
        <end position="583"/>
    </location>
</feature>
<dbReference type="GeneID" id="19303860"/>
<dbReference type="EMBL" id="KB469299">
    <property type="protein sequence ID" value="EPQ57653.1"/>
    <property type="molecule type" value="Genomic_DNA"/>
</dbReference>
<feature type="compositionally biased region" description="Low complexity" evidence="1">
    <location>
        <begin position="667"/>
        <end position="678"/>
    </location>
</feature>
<dbReference type="HOGENOM" id="CLU_021927_0_0_1"/>
<keyword evidence="3" id="KW-1185">Reference proteome</keyword>
<feature type="compositionally biased region" description="Pro residues" evidence="1">
    <location>
        <begin position="244"/>
        <end position="256"/>
    </location>
</feature>
<feature type="compositionally biased region" description="Polar residues" evidence="1">
    <location>
        <begin position="373"/>
        <end position="389"/>
    </location>
</feature>